<dbReference type="SUPFAM" id="SSF46689">
    <property type="entry name" value="Homeodomain-like"/>
    <property type="match status" value="1"/>
</dbReference>
<dbReference type="OrthoDB" id="9814200at2"/>
<dbReference type="RefSeq" id="WP_010747950.1">
    <property type="nucleotide sequence ID" value="NZ_BAAAXK010000047.1"/>
</dbReference>
<dbReference type="AlphaFoldDB" id="A0A1L8SF83"/>
<feature type="DNA-binding region" description="H-T-H motif" evidence="2">
    <location>
        <begin position="24"/>
        <end position="43"/>
    </location>
</feature>
<dbReference type="InterPro" id="IPR001647">
    <property type="entry name" value="HTH_TetR"/>
</dbReference>
<dbReference type="InterPro" id="IPR050109">
    <property type="entry name" value="HTH-type_TetR-like_transc_reg"/>
</dbReference>
<dbReference type="EMBL" id="JARQDV010000006">
    <property type="protein sequence ID" value="MDT2965237.1"/>
    <property type="molecule type" value="Genomic_DNA"/>
</dbReference>
<evidence type="ECO:0000256" key="1">
    <source>
        <dbReference type="ARBA" id="ARBA00023125"/>
    </source>
</evidence>
<evidence type="ECO:0000313" key="5">
    <source>
        <dbReference type="EMBL" id="MDT2981443.1"/>
    </source>
</evidence>
<feature type="domain" description="HTH tetR-type" evidence="3">
    <location>
        <begin position="1"/>
        <end position="61"/>
    </location>
</feature>
<dbReference type="EMBL" id="JARQDZ010000001">
    <property type="protein sequence ID" value="MDT2981443.1"/>
    <property type="molecule type" value="Genomic_DNA"/>
</dbReference>
<dbReference type="Gene3D" id="1.10.10.60">
    <property type="entry name" value="Homeodomain-like"/>
    <property type="match status" value="1"/>
</dbReference>
<dbReference type="PROSITE" id="PS01081">
    <property type="entry name" value="HTH_TETR_1"/>
    <property type="match status" value="1"/>
</dbReference>
<dbReference type="Proteomes" id="UP000286288">
    <property type="component" value="Unassembled WGS sequence"/>
</dbReference>
<evidence type="ECO:0000256" key="2">
    <source>
        <dbReference type="PROSITE-ProRule" id="PRU00335"/>
    </source>
</evidence>
<gene>
    <name evidence="6" type="ORF">DW084_04450</name>
    <name evidence="4" type="ORF">P7I32_11490</name>
    <name evidence="5" type="ORF">P7I34_02130</name>
</gene>
<dbReference type="InterPro" id="IPR023772">
    <property type="entry name" value="DNA-bd_HTH_TetR-type_CS"/>
</dbReference>
<dbReference type="PANTHER" id="PTHR30055:SF226">
    <property type="entry name" value="HTH-TYPE TRANSCRIPTIONAL REGULATOR PKSA"/>
    <property type="match status" value="1"/>
</dbReference>
<dbReference type="PANTHER" id="PTHR30055">
    <property type="entry name" value="HTH-TYPE TRANSCRIPTIONAL REGULATOR RUTR"/>
    <property type="match status" value="1"/>
</dbReference>
<dbReference type="Pfam" id="PF00440">
    <property type="entry name" value="TetR_N"/>
    <property type="match status" value="1"/>
</dbReference>
<dbReference type="Proteomes" id="UP001268896">
    <property type="component" value="Unassembled WGS sequence"/>
</dbReference>
<sequence length="186" mass="21618">MNLREKILRVAENLFMQQGYQATSTRQIAEAVGITQPNLYYHFKGKEAIYYEVMVSLAQEVSGKLNQTVEDTSLTISEKILNMFLFLRSRHRINFYMMMHDIQHTVSEDTSKKLYLLWRKNYKEPFLDLFRRSDSNLRSDVDPEFVTSQLLVLMAAHLDSPEKEDKMPEAIDLFLFGALGNGPIAK</sequence>
<organism evidence="6 7">
    <name type="scientific">Enterococcus casseliflavus</name>
    <name type="common">Enterococcus flavescens</name>
    <dbReference type="NCBI Taxonomy" id="37734"/>
    <lineage>
        <taxon>Bacteria</taxon>
        <taxon>Bacillati</taxon>
        <taxon>Bacillota</taxon>
        <taxon>Bacilli</taxon>
        <taxon>Lactobacillales</taxon>
        <taxon>Enterococcaceae</taxon>
        <taxon>Enterococcus</taxon>
    </lineage>
</organism>
<reference evidence="6 7" key="1">
    <citation type="submission" date="2018-08" db="EMBL/GenBank/DDBJ databases">
        <title>A genome reference for cultivated species of the human gut microbiota.</title>
        <authorList>
            <person name="Zou Y."/>
            <person name="Xue W."/>
            <person name="Luo G."/>
        </authorList>
    </citation>
    <scope>NUCLEOTIDE SEQUENCE [LARGE SCALE GENOMIC DNA]</scope>
    <source>
        <strain evidence="6 7">AF48-16</strain>
    </source>
</reference>
<dbReference type="Gene3D" id="1.10.357.10">
    <property type="entry name" value="Tetracycline Repressor, domain 2"/>
    <property type="match status" value="1"/>
</dbReference>
<dbReference type="PRINTS" id="PR00455">
    <property type="entry name" value="HTHTETR"/>
</dbReference>
<name>A0A1L8SF83_ENTCA</name>
<evidence type="ECO:0000313" key="7">
    <source>
        <dbReference type="Proteomes" id="UP000286288"/>
    </source>
</evidence>
<evidence type="ECO:0000313" key="8">
    <source>
        <dbReference type="Proteomes" id="UP001253851"/>
    </source>
</evidence>
<evidence type="ECO:0000313" key="6">
    <source>
        <dbReference type="EMBL" id="RHK07501.1"/>
    </source>
</evidence>
<dbReference type="EMBL" id="QRMZ01000004">
    <property type="protein sequence ID" value="RHK07501.1"/>
    <property type="molecule type" value="Genomic_DNA"/>
</dbReference>
<dbReference type="GO" id="GO:0000976">
    <property type="term" value="F:transcription cis-regulatory region binding"/>
    <property type="evidence" value="ECO:0007669"/>
    <property type="project" value="TreeGrafter"/>
</dbReference>
<evidence type="ECO:0000259" key="3">
    <source>
        <dbReference type="PROSITE" id="PS50977"/>
    </source>
</evidence>
<dbReference type="PROSITE" id="PS50977">
    <property type="entry name" value="HTH_TETR_2"/>
    <property type="match status" value="1"/>
</dbReference>
<comment type="caution">
    <text evidence="6">The sequence shown here is derived from an EMBL/GenBank/DDBJ whole genome shotgun (WGS) entry which is preliminary data.</text>
</comment>
<protein>
    <submittedName>
        <fullName evidence="6">TetR/AcrR family transcriptional regulator</fullName>
    </submittedName>
</protein>
<dbReference type="Proteomes" id="UP001253851">
    <property type="component" value="Unassembled WGS sequence"/>
</dbReference>
<dbReference type="GO" id="GO:0003700">
    <property type="term" value="F:DNA-binding transcription factor activity"/>
    <property type="evidence" value="ECO:0007669"/>
    <property type="project" value="TreeGrafter"/>
</dbReference>
<accession>A0A1L8SF83</accession>
<reference evidence="4 8" key="2">
    <citation type="submission" date="2023-03" db="EMBL/GenBank/DDBJ databases">
        <authorList>
            <person name="Shen W."/>
            <person name="Cai J."/>
        </authorList>
    </citation>
    <scope>NUCLEOTIDE SEQUENCE</scope>
    <source>
        <strain evidence="5 8">B516</strain>
        <strain evidence="4">K72-2</strain>
    </source>
</reference>
<dbReference type="InterPro" id="IPR009057">
    <property type="entry name" value="Homeodomain-like_sf"/>
</dbReference>
<keyword evidence="1 2" id="KW-0238">DNA-binding</keyword>
<proteinExistence type="predicted"/>
<evidence type="ECO:0000313" key="4">
    <source>
        <dbReference type="EMBL" id="MDT2965237.1"/>
    </source>
</evidence>